<dbReference type="Proteomes" id="UP000300142">
    <property type="component" value="Unassembled WGS sequence"/>
</dbReference>
<dbReference type="EMBL" id="BJCE01000185">
    <property type="protein sequence ID" value="GCL38896.1"/>
    <property type="molecule type" value="Genomic_DNA"/>
</dbReference>
<organism evidence="1 2">
    <name type="scientific">Sphaerospermopsis reniformis</name>
    <dbReference type="NCBI Taxonomy" id="531300"/>
    <lineage>
        <taxon>Bacteria</taxon>
        <taxon>Bacillati</taxon>
        <taxon>Cyanobacteriota</taxon>
        <taxon>Cyanophyceae</taxon>
        <taxon>Nostocales</taxon>
        <taxon>Aphanizomenonaceae</taxon>
        <taxon>Sphaerospermopsis</taxon>
    </lineage>
</organism>
<reference evidence="2" key="1">
    <citation type="submission" date="2019-02" db="EMBL/GenBank/DDBJ databases">
        <title>Draft genome sequence of Sphaerospermopsis reniformis NIES-1949.</title>
        <authorList>
            <person name="Yamaguchi H."/>
            <person name="Suzuki S."/>
            <person name="Kawachi M."/>
        </authorList>
    </citation>
    <scope>NUCLEOTIDE SEQUENCE [LARGE SCALE GENOMIC DNA]</scope>
    <source>
        <strain evidence="2">NIES-1949</strain>
    </source>
</reference>
<name>A0A480A4Z2_9CYAN</name>
<evidence type="ECO:0000313" key="1">
    <source>
        <dbReference type="EMBL" id="GCL38896.1"/>
    </source>
</evidence>
<evidence type="ECO:0000313" key="2">
    <source>
        <dbReference type="Proteomes" id="UP000300142"/>
    </source>
</evidence>
<keyword evidence="2" id="KW-1185">Reference proteome</keyword>
<accession>A0A480A4Z2</accession>
<sequence>MSEPVLLTLKVERTEDGRAKVIGLTNLPNSANLLISMNNPSLGKGYQDKVLVNEGTFTSVLGEKEGLSNGKYNIKVTFSPLAQSEKVKEIIGQRGENLTGANVSISELLNIKVAEAETNFVVGSSQDIASTEKEFKKRALLIHNKLQNLITESREMNSLRQRTDLEGLAECGRRMRKLQPKVDKLVKEAEALPEKYLALRIAAVEMTIGVTCHETMASEATNRADNKIMSAYESLK</sequence>
<gene>
    <name evidence="1" type="ORF">SR1949_40150</name>
</gene>
<dbReference type="RefSeq" id="WP_137668643.1">
    <property type="nucleotide sequence ID" value="NZ_BJCE01000185.1"/>
</dbReference>
<comment type="caution">
    <text evidence="1">The sequence shown here is derived from an EMBL/GenBank/DDBJ whole genome shotgun (WGS) entry which is preliminary data.</text>
</comment>
<protein>
    <submittedName>
        <fullName evidence="1">Uncharacterized protein</fullName>
    </submittedName>
</protein>
<dbReference type="AlphaFoldDB" id="A0A480A4Z2"/>
<proteinExistence type="predicted"/>